<dbReference type="FunFam" id="3.90.190.10:FF:000002">
    <property type="entry name" value="receptor-type tyrosine-protein phosphatase delta isoform X2"/>
    <property type="match status" value="1"/>
</dbReference>
<dbReference type="InterPro" id="IPR016130">
    <property type="entry name" value="Tyr_Pase_AS"/>
</dbReference>
<dbReference type="STRING" id="6279.A0A5S6PGL0"/>
<dbReference type="GO" id="GO:0016020">
    <property type="term" value="C:membrane"/>
    <property type="evidence" value="ECO:0007669"/>
    <property type="project" value="UniProtKB-SubCell"/>
</dbReference>
<keyword evidence="8 10" id="KW-0472">Membrane</keyword>
<dbReference type="Gene3D" id="2.60.40.10">
    <property type="entry name" value="Immunoglobulins"/>
    <property type="match status" value="4"/>
</dbReference>
<evidence type="ECO:0000256" key="5">
    <source>
        <dbReference type="ARBA" id="ARBA00022801"/>
    </source>
</evidence>
<evidence type="ECO:0000256" key="3">
    <source>
        <dbReference type="ARBA" id="ARBA00022729"/>
    </source>
</evidence>
<keyword evidence="7 10" id="KW-1133">Transmembrane helix</keyword>
<dbReference type="SUPFAM" id="SSF49265">
    <property type="entry name" value="Fibronectin type III"/>
    <property type="match status" value="4"/>
</dbReference>
<accession>A0A4E9FGB0</accession>
<dbReference type="PROSITE" id="PS50853">
    <property type="entry name" value="FN3"/>
    <property type="match status" value="4"/>
</dbReference>
<feature type="transmembrane region" description="Helical" evidence="10">
    <location>
        <begin position="22"/>
        <end position="40"/>
    </location>
</feature>
<dbReference type="PRINTS" id="PR00014">
    <property type="entry name" value="FNTYPEIII"/>
</dbReference>
<dbReference type="SUPFAM" id="SSF52799">
    <property type="entry name" value="(Phosphotyrosine protein) phosphatases II"/>
    <property type="match status" value="2"/>
</dbReference>
<evidence type="ECO:0000313" key="16">
    <source>
        <dbReference type="WBParaSite" id="Bm2096a.1"/>
    </source>
</evidence>
<keyword evidence="6" id="KW-0904">Protein phosphatase</keyword>
<sequence>MVTITATTITTTTITIPTAYTIIHYCFILTVIVFAQLIDAGSPKQRIQKVPSAPRDIDVALVNASAVKVSWEKPLYANGDIIGYYVYKDRLLNGEPINDKLQRAIIYDQHKTHTLITDLEPNTEYSFRVNAFNRHGDGEFSASKKILTGGLPPSEPQTHSVNLLNDEAPLRARVDWKPPKFTYNLPINKYLIWYKPFEHIDARKLEVPGTQNFAILDGLFMGRLYEINIAAENDDGVGVNATEWLTTPVGIPEAEPLNVRYEINANQMTISWDPPVIDQRNGNITYYQAILTPLQPGEEKIIRNVTNGRSITYDASMPKTYTFKVAAATMKGIGPYSPVLSIDSDPAIEIMVMQQWLLHKSMKRKRRQTRMRTNAAGRLKQQRVRKLRVQHLLKESSSSSSAVHKGSLLDRSDDTSIAFMQKNFNNSTQEEKLNDDEGDDMTVSNADYFNAIIHAIIPGPLDIPSLYRTYTMLPLTNDRRKNDDTFLSATIKTDKQAPMISSTTINYSSIFIDKNIITNTNINNTTIPITTNAVGIAKITDKSLISVKYTTTSCTRYSGNYWDTTEPTMITTDCNSDNATIYPPTNVRVQATSNTSAVVQWDLDNDRNVDGFVIRYIHEPVSGQRDNERWKTITIMNPSARHLHISQLTAHKPYAFCVLAIRQNRQGTCSDPPTTIDRLQATHMVTNLVIAWKTSNSVMLRWEYTGPQPIGFYVNQTGRKDYLDQNLQLKGMISPGFRQDLDGHQREYLWTTLRPYMEYTFHVGVRELPPAGKEYWPREVIVRTDPTGPPFVDVPEFITSDHANTALIRLKCASEEYGPISHYWLVVLPGNFTQDDVLNLDSTSLQKSTTMMRPNQNKNYYGKGNKKVRKVNKDQDYKRRYMHEPLALRGAYIAAGIPVHEMQQIQRNDHLFTLGDGQMYDGYDNWPLDSNTKYRLMMRAFARDDISRNPDYPFEFRAPIQEPLAKRYSDSMLSEPFSTKFAIHRRDAKTSNLWLIAPLIAILIIAIIVGMLVIWWLRCNRRNNRHKTPRHGSISKIALASNTIPSETSKLLVSGDVYGRHIVNPYDQMNGNGGCTMDSVMDMYPLHQSHISSANYNALPVPVSILPSSGGAIGGHSLSHLAIPISELSAHIDKLKMNNNALFSQEYESIETGQHFTWENSSRPINKMKNRYANVVAYDHSRVILSTIDNIEGSDYINANYIDGYEKTKAYIATQGPLPETFADFWRMVWEENTITIVMLTKLEERSRIKCNQYWPIRGSSYYGHIQVTLLDTLELAHYTIRTFRLQHRNGGKIREIRHLQYTAWPDHGVPDHPTPFLMFLKRVKTLNRPDAGPIISHCSAGIGRTGAFIVIDCMLERLRYENTVDIYGCVTALRSQRSYMVQTDDQYIFIHDAVLDAVQSGSTEVPASKLYTHVQALMQIQPLDQVSAMELEFRHLATMKMSNSQCTVANLSVNRPKNRLINMVPYDSSRVILRTIPGEEGSDYINASWIDGYRQRGAYIATQGPMPYTVNDFWRMIWEHESSIVVMLIRTMETCREKCYEYWPSELGAQFGYLVVEPIAEYNMSQYVLREFRITDTESGQTKTLRHFQYVEWPDHCPPKSAELFIDFIHQVHRTKTQFGVDGPITVHCSTGAGRTGVFIALSVIIDRMKLEHVIDVFTTVKLLRTERQNMVQDKDQYHFCYQAALEFLATYDNPYQMS</sequence>
<evidence type="ECO:0000259" key="11">
    <source>
        <dbReference type="PROSITE" id="PS50055"/>
    </source>
</evidence>
<evidence type="ECO:0000256" key="10">
    <source>
        <dbReference type="SAM" id="Phobius"/>
    </source>
</evidence>
<dbReference type="InterPro" id="IPR000387">
    <property type="entry name" value="Tyr_Pase_dom"/>
</dbReference>
<evidence type="ECO:0000256" key="1">
    <source>
        <dbReference type="ARBA" id="ARBA00004479"/>
    </source>
</evidence>
<feature type="transmembrane region" description="Helical" evidence="10">
    <location>
        <begin position="993"/>
        <end position="1017"/>
    </location>
</feature>
<dbReference type="PROSITE" id="PS50055">
    <property type="entry name" value="TYR_PHOSPHATASE_PTP"/>
    <property type="match status" value="2"/>
</dbReference>
<dbReference type="CDD" id="cd14553">
    <property type="entry name" value="R-PTPc-LAR-1"/>
    <property type="match status" value="1"/>
</dbReference>
<dbReference type="WBParaSite" id="Bm2096a.1">
    <property type="protein sequence ID" value="Bm2096a.1"/>
    <property type="gene ID" value="WBGene00222357"/>
</dbReference>
<keyword evidence="9" id="KW-0325">Glycoprotein</keyword>
<dbReference type="Gene3D" id="3.90.190.10">
    <property type="entry name" value="Protein tyrosine phosphatase superfamily"/>
    <property type="match status" value="2"/>
</dbReference>
<dbReference type="InterPro" id="IPR013783">
    <property type="entry name" value="Ig-like_fold"/>
</dbReference>
<reference evidence="16" key="3">
    <citation type="submission" date="2019-12" db="UniProtKB">
        <authorList>
            <consortium name="WormBaseParasite"/>
        </authorList>
    </citation>
    <scope>IDENTIFICATION</scope>
</reference>
<dbReference type="InterPro" id="IPR029021">
    <property type="entry name" value="Prot-tyrosine_phosphatase-like"/>
</dbReference>
<evidence type="ECO:0000256" key="2">
    <source>
        <dbReference type="ARBA" id="ARBA00022692"/>
    </source>
</evidence>
<feature type="domain" description="Tyrosine specific protein phosphatases" evidence="12">
    <location>
        <begin position="1318"/>
        <end position="1389"/>
    </location>
</feature>
<dbReference type="KEGG" id="bmy:BM_BM2096"/>
<feature type="domain" description="Fibronectin type-III" evidence="13">
    <location>
        <begin position="53"/>
        <end position="154"/>
    </location>
</feature>
<dbReference type="CDD" id="cd00063">
    <property type="entry name" value="FN3"/>
    <property type="match status" value="4"/>
</dbReference>
<dbReference type="PANTHER" id="PTHR46957">
    <property type="entry name" value="CYTOKINE RECEPTOR"/>
    <property type="match status" value="1"/>
</dbReference>
<dbReference type="FunFam" id="2.60.40.10:FF:000028">
    <property type="entry name" value="Neuronal cell adhesion molecule"/>
    <property type="match status" value="1"/>
</dbReference>
<dbReference type="InterPro" id="IPR003961">
    <property type="entry name" value="FN3_dom"/>
</dbReference>
<dbReference type="Proteomes" id="UP000006672">
    <property type="component" value="Unassembled WGS sequence"/>
</dbReference>
<evidence type="ECO:0000313" key="15">
    <source>
        <dbReference type="Proteomes" id="UP000006672"/>
    </source>
</evidence>
<dbReference type="CTD" id="6097759"/>
<feature type="domain" description="Tyrosine specific protein phosphatases" evidence="12">
    <location>
        <begin position="1604"/>
        <end position="1680"/>
    </location>
</feature>
<evidence type="ECO:0000256" key="6">
    <source>
        <dbReference type="ARBA" id="ARBA00022912"/>
    </source>
</evidence>
<feature type="domain" description="Fibronectin type-III" evidence="13">
    <location>
        <begin position="583"/>
        <end position="682"/>
    </location>
</feature>
<dbReference type="SMART" id="SM00194">
    <property type="entry name" value="PTPc"/>
    <property type="match status" value="2"/>
</dbReference>
<dbReference type="Pfam" id="PF00102">
    <property type="entry name" value="Y_phosphatase"/>
    <property type="match status" value="2"/>
</dbReference>
<evidence type="ECO:0000259" key="12">
    <source>
        <dbReference type="PROSITE" id="PS50056"/>
    </source>
</evidence>
<feature type="domain" description="Tyrosine-protein phosphatase" evidence="11">
    <location>
        <begin position="1143"/>
        <end position="1398"/>
    </location>
</feature>
<dbReference type="EMBL" id="CAAKNF010000193">
    <property type="protein sequence ID" value="VIO94728.1"/>
    <property type="molecule type" value="Genomic_DNA"/>
</dbReference>
<dbReference type="PANTHER" id="PTHR46957:SF6">
    <property type="entry name" value="PROTEIN-TYROSINE-PHOSPHATASE"/>
    <property type="match status" value="1"/>
</dbReference>
<dbReference type="Pfam" id="PF00041">
    <property type="entry name" value="fn3"/>
    <property type="match status" value="4"/>
</dbReference>
<keyword evidence="5" id="KW-0378">Hydrolase</keyword>
<dbReference type="GO" id="GO:0004725">
    <property type="term" value="F:protein tyrosine phosphatase activity"/>
    <property type="evidence" value="ECO:0007669"/>
    <property type="project" value="InterPro"/>
</dbReference>
<protein>
    <submittedName>
        <fullName evidence="16">Protein-tyrosine-phosphatase</fullName>
    </submittedName>
</protein>
<organism evidence="14">
    <name type="scientific">Brugia malayi</name>
    <name type="common">Filarial nematode worm</name>
    <dbReference type="NCBI Taxonomy" id="6279"/>
    <lineage>
        <taxon>Eukaryota</taxon>
        <taxon>Metazoa</taxon>
        <taxon>Ecdysozoa</taxon>
        <taxon>Nematoda</taxon>
        <taxon>Chromadorea</taxon>
        <taxon>Rhabditida</taxon>
        <taxon>Spirurina</taxon>
        <taxon>Spiruromorpha</taxon>
        <taxon>Filarioidea</taxon>
        <taxon>Onchocercidae</taxon>
        <taxon>Brugia</taxon>
    </lineage>
</organism>
<keyword evidence="3" id="KW-0732">Signal</keyword>
<dbReference type="FunFam" id="3.90.190.10:FF:000088">
    <property type="entry name" value="Receptor protein-tyrosine phosphatase LAR"/>
    <property type="match status" value="1"/>
</dbReference>
<evidence type="ECO:0000256" key="4">
    <source>
        <dbReference type="ARBA" id="ARBA00022737"/>
    </source>
</evidence>
<dbReference type="InterPro" id="IPR050713">
    <property type="entry name" value="RTP_Phos/Ushers"/>
</dbReference>
<comment type="subcellular location">
    <subcellularLocation>
        <location evidence="1">Membrane</location>
        <topology evidence="1">Single-pass type I membrane protein</topology>
    </subcellularLocation>
</comment>
<keyword evidence="15" id="KW-1185">Reference proteome</keyword>
<reference evidence="14" key="2">
    <citation type="submission" date="2019-04" db="EMBL/GenBank/DDBJ databases">
        <authorList>
            <person name="Howe K."/>
            <person name="Paulini M."/>
            <person name="Williams G."/>
        </authorList>
    </citation>
    <scope>NUCLEOTIDE SEQUENCE [LARGE SCALE GENOMIC DNA]</scope>
    <source>
        <strain evidence="14">FR3</strain>
    </source>
</reference>
<dbReference type="PROSITE" id="PS00383">
    <property type="entry name" value="TYR_PHOSPHATASE_1"/>
    <property type="match status" value="1"/>
</dbReference>
<accession>A0A5S6PGL0</accession>
<dbReference type="PRINTS" id="PR00700">
    <property type="entry name" value="PRTYPHPHTASE"/>
</dbReference>
<dbReference type="OrthoDB" id="10253954at2759"/>
<reference evidence="15" key="1">
    <citation type="journal article" date="2007" name="Science">
        <title>Draft genome of the filarial nematode parasite Brugia malayi.</title>
        <authorList>
            <person name="Ghedin E."/>
            <person name="Wang S."/>
            <person name="Spiro D."/>
            <person name="Caler E."/>
            <person name="Zhao Q."/>
            <person name="Crabtree J."/>
            <person name="Allen J.E."/>
            <person name="Delcher A.L."/>
            <person name="Guiliano D.B."/>
            <person name="Miranda-Saavedra D."/>
            <person name="Angiuoli S.V."/>
            <person name="Creasy T."/>
            <person name="Amedeo P."/>
            <person name="Haas B."/>
            <person name="El-Sayed N.M."/>
            <person name="Wortman J.R."/>
            <person name="Feldblyum T."/>
            <person name="Tallon L."/>
            <person name="Schatz M."/>
            <person name="Shumway M."/>
            <person name="Koo H."/>
            <person name="Salzberg S.L."/>
            <person name="Schobel S."/>
            <person name="Pertea M."/>
            <person name="Pop M."/>
            <person name="White O."/>
            <person name="Barton G.J."/>
            <person name="Carlow C.K."/>
            <person name="Crawford M.J."/>
            <person name="Daub J."/>
            <person name="Dimmic M.W."/>
            <person name="Estes C.F."/>
            <person name="Foster J.M."/>
            <person name="Ganatra M."/>
            <person name="Gregory W.F."/>
            <person name="Johnson N.M."/>
            <person name="Jin J."/>
            <person name="Komuniecki R."/>
            <person name="Korf I."/>
            <person name="Kumar S."/>
            <person name="Laney S."/>
            <person name="Li B.W."/>
            <person name="Li W."/>
            <person name="Lindblom T.H."/>
            <person name="Lustigman S."/>
            <person name="Ma D."/>
            <person name="Maina C.V."/>
            <person name="Martin D.M."/>
            <person name="McCarter J.P."/>
            <person name="McReynolds L."/>
            <person name="Mitreva M."/>
            <person name="Nutman T.B."/>
            <person name="Parkinson J."/>
            <person name="Peregrin-Alvarez J.M."/>
            <person name="Poole C."/>
            <person name="Ren Q."/>
            <person name="Saunders L."/>
            <person name="Sluder A.E."/>
            <person name="Smith K."/>
            <person name="Stanke M."/>
            <person name="Unnasch T.R."/>
            <person name="Ware J."/>
            <person name="Wei A.D."/>
            <person name="Weil G."/>
            <person name="Williams D.J."/>
            <person name="Zhang Y."/>
            <person name="Williams S.A."/>
            <person name="Fraser-Liggett C."/>
            <person name="Slatko B."/>
            <person name="Blaxter M.L."/>
            <person name="Scott A.L."/>
        </authorList>
    </citation>
    <scope>NUCLEOTIDE SEQUENCE</scope>
    <source>
        <strain evidence="15">FR3</strain>
    </source>
</reference>
<dbReference type="AlphaFoldDB" id="A0A4E9FGB0"/>
<dbReference type="SMART" id="SM00404">
    <property type="entry name" value="PTPc_motif"/>
    <property type="match status" value="2"/>
</dbReference>
<dbReference type="PROSITE" id="PS50056">
    <property type="entry name" value="TYR_PHOSPHATASE_2"/>
    <property type="match status" value="2"/>
</dbReference>
<evidence type="ECO:0000256" key="8">
    <source>
        <dbReference type="ARBA" id="ARBA00023136"/>
    </source>
</evidence>
<dbReference type="SMART" id="SM00060">
    <property type="entry name" value="FN3"/>
    <property type="match status" value="5"/>
</dbReference>
<keyword evidence="4" id="KW-0677">Repeat</keyword>
<feature type="domain" description="Fibronectin type-III" evidence="13">
    <location>
        <begin position="255"/>
        <end position="347"/>
    </location>
</feature>
<feature type="domain" description="Tyrosine-protein phosphatase" evidence="11">
    <location>
        <begin position="1430"/>
        <end position="1689"/>
    </location>
</feature>
<gene>
    <name evidence="14 16" type="primary">Bm2096</name>
    <name evidence="14" type="ORF">BM_BM2096</name>
</gene>
<dbReference type="GeneID" id="6097759"/>
<dbReference type="InterPro" id="IPR003595">
    <property type="entry name" value="Tyr_Pase_cat"/>
</dbReference>
<dbReference type="InterPro" id="IPR036116">
    <property type="entry name" value="FN3_sf"/>
</dbReference>
<name>A0A4E9FGB0_BRUMA</name>
<dbReference type="RefSeq" id="XP_042935152.1">
    <property type="nucleotide sequence ID" value="XM_043079218.1"/>
</dbReference>
<evidence type="ECO:0000256" key="9">
    <source>
        <dbReference type="ARBA" id="ARBA00023180"/>
    </source>
</evidence>
<keyword evidence="2 10" id="KW-0812">Transmembrane</keyword>
<evidence type="ECO:0000313" key="14">
    <source>
        <dbReference type="EMBL" id="VIO94728.1"/>
    </source>
</evidence>
<proteinExistence type="predicted"/>
<feature type="domain" description="Fibronectin type-III" evidence="13">
    <location>
        <begin position="155"/>
        <end position="254"/>
    </location>
</feature>
<dbReference type="InterPro" id="IPR000242">
    <property type="entry name" value="PTP_cat"/>
</dbReference>
<evidence type="ECO:0000256" key="7">
    <source>
        <dbReference type="ARBA" id="ARBA00022989"/>
    </source>
</evidence>
<evidence type="ECO:0000259" key="13">
    <source>
        <dbReference type="PROSITE" id="PS50853"/>
    </source>
</evidence>